<dbReference type="InterPro" id="IPR005467">
    <property type="entry name" value="His_kinase_dom"/>
</dbReference>
<keyword evidence="4 7" id="KW-0418">Kinase</keyword>
<sequence length="387" mass="43686">MTEVTYTETQFAPAKRLLDGEIKIQAEQIIDQNLVPDLFKLIPSVILVLNKERQVIYSNDALLEHIGISAKRKFLGLRPGELLNCVHSNTMKGGCGTTENCSVCGSIQAILESQMTKAPVAKECLLTVNTEHGEECLELSIYAAPIKYGFTLFIVRDISEEKRRQMYERVFFHDLINSSGAAKGLISLIKEITDINEARELSTYAFEAIEQVLEEINSQKSLKNAENGTLNLNLSEFRVKELVERLVELYKKNNSVTCPIEVKCDIDVLVFSDVVLVRRVLNNMLKNAVESSYMDTVTVEGIKKDGYVEFKVNNRQYIPKDIQLQMFKRTFSTKGEGRGLGIYSMKLLGEKYLGGYVKFVSTEEIGTTFVFGLPIQKVQNQAIPYFN</sequence>
<evidence type="ECO:0000256" key="5">
    <source>
        <dbReference type="ARBA" id="ARBA00023012"/>
    </source>
</evidence>
<dbReference type="Gene3D" id="3.30.450.20">
    <property type="entry name" value="PAS domain"/>
    <property type="match status" value="1"/>
</dbReference>
<dbReference type="GO" id="GO:0000160">
    <property type="term" value="P:phosphorelay signal transduction system"/>
    <property type="evidence" value="ECO:0007669"/>
    <property type="project" value="UniProtKB-KW"/>
</dbReference>
<evidence type="ECO:0000256" key="3">
    <source>
        <dbReference type="ARBA" id="ARBA00022679"/>
    </source>
</evidence>
<proteinExistence type="predicted"/>
<accession>A0A1G7YJP0</accession>
<evidence type="ECO:0000256" key="4">
    <source>
        <dbReference type="ARBA" id="ARBA00022777"/>
    </source>
</evidence>
<comment type="catalytic activity">
    <reaction evidence="1">
        <text>ATP + protein L-histidine = ADP + protein N-phospho-L-histidine.</text>
        <dbReference type="EC" id="2.7.13.3"/>
    </reaction>
</comment>
<dbReference type="Proteomes" id="UP000198656">
    <property type="component" value="Unassembled WGS sequence"/>
</dbReference>
<dbReference type="EMBL" id="FNCP01000008">
    <property type="protein sequence ID" value="SDG96703.1"/>
    <property type="molecule type" value="Genomic_DNA"/>
</dbReference>
<organism evidence="7 8">
    <name type="scientific">Desulfosporosinus hippei DSM 8344</name>
    <dbReference type="NCBI Taxonomy" id="1121419"/>
    <lineage>
        <taxon>Bacteria</taxon>
        <taxon>Bacillati</taxon>
        <taxon>Bacillota</taxon>
        <taxon>Clostridia</taxon>
        <taxon>Eubacteriales</taxon>
        <taxon>Desulfitobacteriaceae</taxon>
        <taxon>Desulfosporosinus</taxon>
    </lineage>
</organism>
<dbReference type="PROSITE" id="PS50109">
    <property type="entry name" value="HIS_KIN"/>
    <property type="match status" value="1"/>
</dbReference>
<dbReference type="EC" id="2.7.13.3" evidence="2"/>
<reference evidence="8" key="1">
    <citation type="submission" date="2016-10" db="EMBL/GenBank/DDBJ databases">
        <authorList>
            <person name="Varghese N."/>
            <person name="Submissions S."/>
        </authorList>
    </citation>
    <scope>NUCLEOTIDE SEQUENCE [LARGE SCALE GENOMIC DNA]</scope>
    <source>
        <strain evidence="8">DSM 8344</strain>
    </source>
</reference>
<dbReference type="GO" id="GO:0004673">
    <property type="term" value="F:protein histidine kinase activity"/>
    <property type="evidence" value="ECO:0007669"/>
    <property type="project" value="UniProtKB-EC"/>
</dbReference>
<dbReference type="InterPro" id="IPR036890">
    <property type="entry name" value="HATPase_C_sf"/>
</dbReference>
<keyword evidence="3" id="KW-0808">Transferase</keyword>
<dbReference type="Gene3D" id="3.30.565.10">
    <property type="entry name" value="Histidine kinase-like ATPase, C-terminal domain"/>
    <property type="match status" value="1"/>
</dbReference>
<dbReference type="STRING" id="1121419.SAMN05443529_10880"/>
<feature type="domain" description="Histidine kinase" evidence="6">
    <location>
        <begin position="170"/>
        <end position="377"/>
    </location>
</feature>
<dbReference type="PANTHER" id="PTHR43711:SF31">
    <property type="entry name" value="HISTIDINE KINASE"/>
    <property type="match status" value="1"/>
</dbReference>
<evidence type="ECO:0000259" key="6">
    <source>
        <dbReference type="PROSITE" id="PS50109"/>
    </source>
</evidence>
<dbReference type="OrthoDB" id="9792686at2"/>
<dbReference type="SUPFAM" id="SSF55874">
    <property type="entry name" value="ATPase domain of HSP90 chaperone/DNA topoisomerase II/histidine kinase"/>
    <property type="match status" value="1"/>
</dbReference>
<evidence type="ECO:0000256" key="1">
    <source>
        <dbReference type="ARBA" id="ARBA00000085"/>
    </source>
</evidence>
<dbReference type="Pfam" id="PF02518">
    <property type="entry name" value="HATPase_c"/>
    <property type="match status" value="1"/>
</dbReference>
<name>A0A1G7YJP0_9FIRM</name>
<dbReference type="InterPro" id="IPR050736">
    <property type="entry name" value="Sensor_HK_Regulatory"/>
</dbReference>
<protein>
    <recommendedName>
        <fullName evidence="2">histidine kinase</fullName>
        <ecNumber evidence="2">2.7.13.3</ecNumber>
    </recommendedName>
</protein>
<dbReference type="AlphaFoldDB" id="A0A1G7YJP0"/>
<evidence type="ECO:0000313" key="7">
    <source>
        <dbReference type="EMBL" id="SDG96703.1"/>
    </source>
</evidence>
<dbReference type="SMART" id="SM00387">
    <property type="entry name" value="HATPase_c"/>
    <property type="match status" value="1"/>
</dbReference>
<dbReference type="InterPro" id="IPR003594">
    <property type="entry name" value="HATPase_dom"/>
</dbReference>
<evidence type="ECO:0000256" key="2">
    <source>
        <dbReference type="ARBA" id="ARBA00012438"/>
    </source>
</evidence>
<gene>
    <name evidence="7" type="ORF">SAMN05443529_10880</name>
</gene>
<dbReference type="RefSeq" id="WP_092332418.1">
    <property type="nucleotide sequence ID" value="NZ_FNCP01000008.1"/>
</dbReference>
<dbReference type="PANTHER" id="PTHR43711">
    <property type="entry name" value="TWO-COMPONENT HISTIDINE KINASE"/>
    <property type="match status" value="1"/>
</dbReference>
<evidence type="ECO:0000313" key="8">
    <source>
        <dbReference type="Proteomes" id="UP000198656"/>
    </source>
</evidence>
<keyword evidence="8" id="KW-1185">Reference proteome</keyword>
<keyword evidence="5" id="KW-0902">Two-component regulatory system</keyword>